<evidence type="ECO:0000313" key="2">
    <source>
        <dbReference type="EMBL" id="ASO21444.1"/>
    </source>
</evidence>
<dbReference type="EMBL" id="CP022521">
    <property type="protein sequence ID" value="ASO21444.1"/>
    <property type="molecule type" value="Genomic_DNA"/>
</dbReference>
<evidence type="ECO:0000313" key="3">
    <source>
        <dbReference type="Proteomes" id="UP000204221"/>
    </source>
</evidence>
<keyword evidence="3" id="KW-1185">Reference proteome</keyword>
<dbReference type="RefSeq" id="WP_093942585.1">
    <property type="nucleotide sequence ID" value="NZ_CP022521.1"/>
</dbReference>
<protein>
    <submittedName>
        <fullName evidence="2">Uncharacterized protein</fullName>
    </submittedName>
</protein>
<feature type="region of interest" description="Disordered" evidence="1">
    <location>
        <begin position="1"/>
        <end position="29"/>
    </location>
</feature>
<dbReference type="AlphaFoldDB" id="A0A221W6S4"/>
<accession>A0A221W6S4</accession>
<gene>
    <name evidence="2" type="ORF">AHOG_19110</name>
</gene>
<dbReference type="Proteomes" id="UP000204221">
    <property type="component" value="Chromosome"/>
</dbReference>
<feature type="compositionally biased region" description="Polar residues" evidence="1">
    <location>
        <begin position="1"/>
        <end position="13"/>
    </location>
</feature>
<name>A0A221W6S4_9PSEU</name>
<sequence>MTAALTNSPTATSIRRDRRESPGPVVRRRSIRTPVDAILNLSRSHRHESHDLVDAAPFCAVAGFDSSRTPHSTLFGGGMT</sequence>
<evidence type="ECO:0000256" key="1">
    <source>
        <dbReference type="SAM" id="MobiDB-lite"/>
    </source>
</evidence>
<dbReference type="KEGG" id="ahg:AHOG_19110"/>
<organism evidence="2 3">
    <name type="scientific">Actinoalloteichus hoggarensis</name>
    <dbReference type="NCBI Taxonomy" id="1470176"/>
    <lineage>
        <taxon>Bacteria</taxon>
        <taxon>Bacillati</taxon>
        <taxon>Actinomycetota</taxon>
        <taxon>Actinomycetes</taxon>
        <taxon>Pseudonocardiales</taxon>
        <taxon>Pseudonocardiaceae</taxon>
        <taxon>Actinoalloteichus</taxon>
    </lineage>
</organism>
<reference evidence="2 3" key="1">
    <citation type="submission" date="2017-07" db="EMBL/GenBank/DDBJ databases">
        <title>Complete genome sequence of Actinoalloteichus hoggarensis DSM 45943, type strain of Actinoalloteichus hoggarensis.</title>
        <authorList>
            <person name="Ruckert C."/>
            <person name="Nouioui I."/>
            <person name="Willmese J."/>
            <person name="van Wezel G."/>
            <person name="Klenk H.-P."/>
            <person name="Kalinowski J."/>
            <person name="Zotchev S.B."/>
        </authorList>
    </citation>
    <scope>NUCLEOTIDE SEQUENCE [LARGE SCALE GENOMIC DNA]</scope>
    <source>
        <strain evidence="2 3">DSM 45943</strain>
    </source>
</reference>
<proteinExistence type="predicted"/>